<keyword evidence="2" id="KW-1185">Reference proteome</keyword>
<organism evidence="1 2">
    <name type="scientific">Neptunomonas qingdaonensis</name>
    <dbReference type="NCBI Taxonomy" id="1045558"/>
    <lineage>
        <taxon>Bacteria</taxon>
        <taxon>Pseudomonadati</taxon>
        <taxon>Pseudomonadota</taxon>
        <taxon>Gammaproteobacteria</taxon>
        <taxon>Oceanospirillales</taxon>
        <taxon>Oceanospirillaceae</taxon>
        <taxon>Neptunomonas</taxon>
    </lineage>
</organism>
<proteinExistence type="predicted"/>
<dbReference type="Proteomes" id="UP000198623">
    <property type="component" value="Unassembled WGS sequence"/>
</dbReference>
<sequence>MNIHLHIDTLVLNGLDIQPHQALALKEAVEAVLTHQLTLQNQADTSSQSPFATAFAASGIPENQPVNAGQISINRSQSMESMGQKIGNAVYWGIRK</sequence>
<evidence type="ECO:0000313" key="2">
    <source>
        <dbReference type="Proteomes" id="UP000198623"/>
    </source>
</evidence>
<dbReference type="AlphaFoldDB" id="A0A1I2PDK8"/>
<dbReference type="STRING" id="1045558.SAMN05216175_103405"/>
<reference evidence="2" key="1">
    <citation type="submission" date="2016-10" db="EMBL/GenBank/DDBJ databases">
        <authorList>
            <person name="Varghese N."/>
            <person name="Submissions S."/>
        </authorList>
    </citation>
    <scope>NUCLEOTIDE SEQUENCE [LARGE SCALE GENOMIC DNA]</scope>
    <source>
        <strain evidence="2">CGMCC 1.10971</strain>
    </source>
</reference>
<gene>
    <name evidence="1" type="ORF">SAMN05216175_103405</name>
</gene>
<evidence type="ECO:0000313" key="1">
    <source>
        <dbReference type="EMBL" id="SFG14222.1"/>
    </source>
</evidence>
<protein>
    <submittedName>
        <fullName evidence="1">Uncharacterized protein</fullName>
    </submittedName>
</protein>
<accession>A0A1I2PDK8</accession>
<dbReference type="OrthoDB" id="5197894at2"/>
<dbReference type="RefSeq" id="WP_090726105.1">
    <property type="nucleotide sequence ID" value="NZ_FOOU01000003.1"/>
</dbReference>
<name>A0A1I2PDK8_9GAMM</name>
<dbReference type="EMBL" id="FOOU01000003">
    <property type="protein sequence ID" value="SFG14222.1"/>
    <property type="molecule type" value="Genomic_DNA"/>
</dbReference>